<proteinExistence type="predicted"/>
<dbReference type="EMBL" id="JBGNUJ010000013">
    <property type="protein sequence ID" value="KAL3952161.1"/>
    <property type="molecule type" value="Genomic_DNA"/>
</dbReference>
<gene>
    <name evidence="1" type="ORF">ACCO45_013878</name>
</gene>
<evidence type="ECO:0000313" key="1">
    <source>
        <dbReference type="EMBL" id="KAL3952161.1"/>
    </source>
</evidence>
<comment type="caution">
    <text evidence="1">The sequence shown here is derived from an EMBL/GenBank/DDBJ whole genome shotgun (WGS) entry which is preliminary data.</text>
</comment>
<keyword evidence="2" id="KW-1185">Reference proteome</keyword>
<accession>A0ACC4D7H9</accession>
<sequence length="357" mass="40087">MLDGTIIQLRSVCSANLVTVSAFAVALLSLLLAYSKTQRWKRDSAASLNGAALGRSDKAALIEPLDQFEWQVADRRKMRVFRPIYNISMGIKTDTPSELITIDKGYLDRIKHRQHLLSNFPDTVLGYVPGGEAPVRELYRYLLTEYLPARFPSLFRLSENVGGGALLGEIVEEELFLLLPTPEGHRLVAYVCCFPSSFDPAEKLGKLLKDIHATVPGYDKIGPSMERYFAKLAVGRPVKRANWSVQTHPELFACQANPRVKEHEESPDQEVKMDDTFLRSELQTLSRLPETQAILFSFKTYLYNVAEIKDEGRGAEFADAIDGLRQGNVPDMWYYKGRRAGPRRCAAICGHEGSRST</sequence>
<organism evidence="1 2">
    <name type="scientific">Purpureocillium lilacinum</name>
    <name type="common">Paecilomyces lilacinus</name>
    <dbReference type="NCBI Taxonomy" id="33203"/>
    <lineage>
        <taxon>Eukaryota</taxon>
        <taxon>Fungi</taxon>
        <taxon>Dikarya</taxon>
        <taxon>Ascomycota</taxon>
        <taxon>Pezizomycotina</taxon>
        <taxon>Sordariomycetes</taxon>
        <taxon>Hypocreomycetidae</taxon>
        <taxon>Hypocreales</taxon>
        <taxon>Ophiocordycipitaceae</taxon>
        <taxon>Purpureocillium</taxon>
    </lineage>
</organism>
<protein>
    <submittedName>
        <fullName evidence="1">Uncharacterized protein</fullName>
    </submittedName>
</protein>
<name>A0ACC4D7H9_PURLI</name>
<dbReference type="Proteomes" id="UP001638806">
    <property type="component" value="Unassembled WGS sequence"/>
</dbReference>
<reference evidence="1" key="1">
    <citation type="submission" date="2024-12" db="EMBL/GenBank/DDBJ databases">
        <title>Comparative genomics and development of molecular markers within Purpureocillium lilacinum and among Purpureocillium species.</title>
        <authorList>
            <person name="Yeh Z.-Y."/>
            <person name="Ni N.-T."/>
            <person name="Lo P.-H."/>
            <person name="Mushyakhwo K."/>
            <person name="Lin C.-F."/>
            <person name="Nai Y.-S."/>
        </authorList>
    </citation>
    <scope>NUCLEOTIDE SEQUENCE</scope>
    <source>
        <strain evidence="1">NCHU-NPUST-175</strain>
    </source>
</reference>
<evidence type="ECO:0000313" key="2">
    <source>
        <dbReference type="Proteomes" id="UP001638806"/>
    </source>
</evidence>